<comment type="caution">
    <text evidence="1">The sequence shown here is derived from an EMBL/GenBank/DDBJ whole genome shotgun (WGS) entry which is preliminary data.</text>
</comment>
<evidence type="ECO:0000313" key="2">
    <source>
        <dbReference type="Proteomes" id="UP000078046"/>
    </source>
</evidence>
<dbReference type="Proteomes" id="UP000078046">
    <property type="component" value="Unassembled WGS sequence"/>
</dbReference>
<dbReference type="AlphaFoldDB" id="A0A177AT57"/>
<proteinExistence type="predicted"/>
<name>A0A177AT57_9BILA</name>
<gene>
    <name evidence="1" type="ORF">A3Q56_07583</name>
</gene>
<evidence type="ECO:0000313" key="1">
    <source>
        <dbReference type="EMBL" id="OAF64712.1"/>
    </source>
</evidence>
<keyword evidence="2" id="KW-1185">Reference proteome</keyword>
<accession>A0A177AT57</accession>
<organism evidence="1 2">
    <name type="scientific">Intoshia linei</name>
    <dbReference type="NCBI Taxonomy" id="1819745"/>
    <lineage>
        <taxon>Eukaryota</taxon>
        <taxon>Metazoa</taxon>
        <taxon>Spiralia</taxon>
        <taxon>Lophotrochozoa</taxon>
        <taxon>Mesozoa</taxon>
        <taxon>Orthonectida</taxon>
        <taxon>Rhopaluridae</taxon>
        <taxon>Intoshia</taxon>
    </lineage>
</organism>
<dbReference type="OrthoDB" id="10029684at2759"/>
<dbReference type="EMBL" id="LWCA01001659">
    <property type="protein sequence ID" value="OAF64712.1"/>
    <property type="molecule type" value="Genomic_DNA"/>
</dbReference>
<sequence length="786" mass="93919">MAELDFYLTENKYLNQNPNFHRISNFFIFMTDHYVRIYKFNYAKFQRIWQVYADVNSIRFKRTYIDQSKFYNHYTIGVLHCKVKNRDITYFMYFFKDLKVKKVNYYVPIHLFLIYVNNSILCAGKTHLYYVNDFVKKIYLPNIKYISIDWYHKNQLFLYSKGKVYLFNLSNSYLKLIKRPENFVKQNFFFDKISQEYLVHDKYGDMTKLKFDNFETSKLIHAKSTKITKIIICQSRIIIGFITTEQKIDKLALVKSIFTQEKYIYSTQKKYWFKSDKSLTRYMPLMSTHSGDFTFLGQSKFSDDKSGHNTMNTMILIRKNSKHYISFSQGDEWSKLSDIQNSYNSILKYYYLYSYAMIQIPIKNYFKAYFSFDNFHHVNNLYQGVMAHYNIMVNNDMALVLMYTTTNAVVSFDGCRSWNILKNYSPNYIHYFYFEEPFYAYYKSGNLIISQINKIDLTTRHIHLKNINKCRQNSISTITNCDYGYTYTYSVNLDKNIYDYEYCYLTKYQLVAQRNITCQCLNTDYSCAHGYVIQEKTKLCYLPNNRNRKRIVCLNGKNVRLDPMGYEEVYDSNYYSSFCMANLFNFVSDNMTCHELDIHFNKNKHIFSKMAFSSFKRLPEVIGALEITNTETLLGKLNDSTFIFFLNCFDDILSNAAILFDVLQMKKLNMKFGSSKIKKFVEALRTNEHFEGIIERTNNILNSNDIDYHVTLLRRQINYKAKFFEIVDNVLVTLRERFAFMEEYNFFELIDITKFNEFSILFPAHHISALNSIYHDIFDISSLTSK</sequence>
<reference evidence="1 2" key="1">
    <citation type="submission" date="2016-04" db="EMBL/GenBank/DDBJ databases">
        <title>The genome of Intoshia linei affirms orthonectids as highly simplified spiralians.</title>
        <authorList>
            <person name="Mikhailov K.V."/>
            <person name="Slusarev G.S."/>
            <person name="Nikitin M.A."/>
            <person name="Logacheva M.D."/>
            <person name="Penin A."/>
            <person name="Aleoshin V."/>
            <person name="Panchin Y.V."/>
        </authorList>
    </citation>
    <scope>NUCLEOTIDE SEQUENCE [LARGE SCALE GENOMIC DNA]</scope>
    <source>
        <strain evidence="1">Intl2013</strain>
        <tissue evidence="1">Whole animal</tissue>
    </source>
</reference>
<protein>
    <submittedName>
        <fullName evidence="1">Uncharacterized protein</fullName>
    </submittedName>
</protein>